<protein>
    <recommendedName>
        <fullName evidence="3">protein-histidine N-methyltransferase</fullName>
        <ecNumber evidence="3">2.1.1.85</ecNumber>
    </recommendedName>
</protein>
<feature type="region of interest" description="Disordered" evidence="10">
    <location>
        <begin position="15"/>
        <end position="39"/>
    </location>
</feature>
<accession>A0A4W3HVI0</accession>
<name>A0A4W3HVI0_CALMI</name>
<evidence type="ECO:0000256" key="4">
    <source>
        <dbReference type="ARBA" id="ARBA00022490"/>
    </source>
</evidence>
<reference evidence="11" key="5">
    <citation type="submission" date="2025-09" db="UniProtKB">
        <authorList>
            <consortium name="Ensembl"/>
        </authorList>
    </citation>
    <scope>IDENTIFICATION</scope>
</reference>
<dbReference type="GO" id="GO:0032259">
    <property type="term" value="P:methylation"/>
    <property type="evidence" value="ECO:0007669"/>
    <property type="project" value="UniProtKB-KW"/>
</dbReference>
<evidence type="ECO:0000313" key="12">
    <source>
        <dbReference type="Proteomes" id="UP000314986"/>
    </source>
</evidence>
<keyword evidence="12" id="KW-1185">Reference proteome</keyword>
<evidence type="ECO:0000256" key="6">
    <source>
        <dbReference type="ARBA" id="ARBA00022679"/>
    </source>
</evidence>
<proteinExistence type="inferred from homology"/>
<evidence type="ECO:0000256" key="5">
    <source>
        <dbReference type="ARBA" id="ARBA00022603"/>
    </source>
</evidence>
<dbReference type="GO" id="GO:0018064">
    <property type="term" value="F:protein-L-histidine N-tele-methyltransferase activity"/>
    <property type="evidence" value="ECO:0007669"/>
    <property type="project" value="UniProtKB-EC"/>
</dbReference>
<dbReference type="EC" id="2.1.1.85" evidence="3"/>
<reference evidence="12" key="1">
    <citation type="journal article" date="2006" name="Science">
        <title>Ancient noncoding elements conserved in the human genome.</title>
        <authorList>
            <person name="Venkatesh B."/>
            <person name="Kirkness E.F."/>
            <person name="Loh Y.H."/>
            <person name="Halpern A.L."/>
            <person name="Lee A.P."/>
            <person name="Johnson J."/>
            <person name="Dandona N."/>
            <person name="Viswanathan L.D."/>
            <person name="Tay A."/>
            <person name="Venter J.C."/>
            <person name="Strausberg R.L."/>
            <person name="Brenner S."/>
        </authorList>
    </citation>
    <scope>NUCLEOTIDE SEQUENCE [LARGE SCALE GENOMIC DNA]</scope>
</reference>
<keyword evidence="6" id="KW-0808">Transferase</keyword>
<evidence type="ECO:0000313" key="11">
    <source>
        <dbReference type="Ensembl" id="ENSCMIP00000020351.1"/>
    </source>
</evidence>
<feature type="compositionally biased region" description="Basic and acidic residues" evidence="10">
    <location>
        <begin position="28"/>
        <end position="39"/>
    </location>
</feature>
<keyword evidence="4" id="KW-0963">Cytoplasm</keyword>
<dbReference type="PANTHER" id="PTHR14614:SF39">
    <property type="entry name" value="HISTIDINE PROTEIN METHYLTRANSFERASE 1 HOMOLOG"/>
    <property type="match status" value="1"/>
</dbReference>
<gene>
    <name evidence="11" type="primary">mettl18</name>
</gene>
<dbReference type="GO" id="GO:0005634">
    <property type="term" value="C:nucleus"/>
    <property type="evidence" value="ECO:0007669"/>
    <property type="project" value="UniProtKB-SubCell"/>
</dbReference>
<dbReference type="Proteomes" id="UP000314986">
    <property type="component" value="Unassembled WGS sequence"/>
</dbReference>
<feature type="region of interest" description="Disordered" evidence="10">
    <location>
        <begin position="163"/>
        <end position="187"/>
    </location>
</feature>
<sequence>MEFKFNFDVSNGARAVSVSAAQPPPPPFKEHRPPEEPERLLERSVVERLELEALPGLRHVSSATVEMGFGERQDGDREAAPGSGSDLVSGVYEGGMKVWECTLDLLSYLAGRRVDFTGKRVLDLGCGAGLLGLLALRAGAREVHFQDYNSGVIERVTLPNARVPPEEEGVERPHKRRKAGERGSEPGTLSRCRFFSGEWRRFGREMLARLGGALRYDLILTSETVYNPQYYGALHAVLSGLLADTGTVYLATKSHYFGVGGGARLYQSFVEERKVFHARTVQVIDEGLQRCIIEMTFRRDTRSSVCLQSCAQSDIKSM</sequence>
<evidence type="ECO:0000256" key="3">
    <source>
        <dbReference type="ARBA" id="ARBA00012533"/>
    </source>
</evidence>
<evidence type="ECO:0000256" key="1">
    <source>
        <dbReference type="ARBA" id="ARBA00004123"/>
    </source>
</evidence>
<evidence type="ECO:0000256" key="10">
    <source>
        <dbReference type="SAM" id="MobiDB-lite"/>
    </source>
</evidence>
<dbReference type="GO" id="GO:0005737">
    <property type="term" value="C:cytoplasm"/>
    <property type="evidence" value="ECO:0007669"/>
    <property type="project" value="UniProtKB-SubCell"/>
</dbReference>
<dbReference type="STRING" id="7868.ENSCMIP00000020351"/>
<comment type="subcellular location">
    <subcellularLocation>
        <location evidence="2">Cytoplasm</location>
    </subcellularLocation>
    <subcellularLocation>
        <location evidence="1">Nucleus</location>
    </subcellularLocation>
</comment>
<dbReference type="InterPro" id="IPR029063">
    <property type="entry name" value="SAM-dependent_MTases_sf"/>
</dbReference>
<dbReference type="OMA" id="FQSESVW"/>
<reference evidence="12" key="2">
    <citation type="journal article" date="2007" name="PLoS Biol.">
        <title>Survey sequencing and comparative analysis of the elephant shark (Callorhinchus milii) genome.</title>
        <authorList>
            <person name="Venkatesh B."/>
            <person name="Kirkness E.F."/>
            <person name="Loh Y.H."/>
            <person name="Halpern A.L."/>
            <person name="Lee A.P."/>
            <person name="Johnson J."/>
            <person name="Dandona N."/>
            <person name="Viswanathan L.D."/>
            <person name="Tay A."/>
            <person name="Venter J.C."/>
            <person name="Strausberg R.L."/>
            <person name="Brenner S."/>
        </authorList>
    </citation>
    <scope>NUCLEOTIDE SEQUENCE [LARGE SCALE GENOMIC DNA]</scope>
</reference>
<evidence type="ECO:0000256" key="2">
    <source>
        <dbReference type="ARBA" id="ARBA00004496"/>
    </source>
</evidence>
<dbReference type="Ensembl" id="ENSCMIT00000020723.1">
    <property type="protein sequence ID" value="ENSCMIP00000020351.1"/>
    <property type="gene ID" value="ENSCMIG00000009386.1"/>
</dbReference>
<reference evidence="12" key="3">
    <citation type="journal article" date="2014" name="Nature">
        <title>Elephant shark genome provides unique insights into gnathostome evolution.</title>
        <authorList>
            <consortium name="International Elephant Shark Genome Sequencing Consortium"/>
            <person name="Venkatesh B."/>
            <person name="Lee A.P."/>
            <person name="Ravi V."/>
            <person name="Maurya A.K."/>
            <person name="Lian M.M."/>
            <person name="Swann J.B."/>
            <person name="Ohta Y."/>
            <person name="Flajnik M.F."/>
            <person name="Sutoh Y."/>
            <person name="Kasahara M."/>
            <person name="Hoon S."/>
            <person name="Gangu V."/>
            <person name="Roy S.W."/>
            <person name="Irimia M."/>
            <person name="Korzh V."/>
            <person name="Kondrychyn I."/>
            <person name="Lim Z.W."/>
            <person name="Tay B.H."/>
            <person name="Tohari S."/>
            <person name="Kong K.W."/>
            <person name="Ho S."/>
            <person name="Lorente-Galdos B."/>
            <person name="Quilez J."/>
            <person name="Marques-Bonet T."/>
            <person name="Raney B.J."/>
            <person name="Ingham P.W."/>
            <person name="Tay A."/>
            <person name="Hillier L.W."/>
            <person name="Minx P."/>
            <person name="Boehm T."/>
            <person name="Wilson R.K."/>
            <person name="Brenner S."/>
            <person name="Warren W.C."/>
        </authorList>
    </citation>
    <scope>NUCLEOTIDE SEQUENCE [LARGE SCALE GENOMIC DNA]</scope>
</reference>
<dbReference type="Gene3D" id="3.40.50.150">
    <property type="entry name" value="Vaccinia Virus protein VP39"/>
    <property type="match status" value="1"/>
</dbReference>
<evidence type="ECO:0000256" key="9">
    <source>
        <dbReference type="ARBA" id="ARBA00038126"/>
    </source>
</evidence>
<evidence type="ECO:0000256" key="7">
    <source>
        <dbReference type="ARBA" id="ARBA00022691"/>
    </source>
</evidence>
<reference evidence="11" key="4">
    <citation type="submission" date="2025-08" db="UniProtKB">
        <authorList>
            <consortium name="Ensembl"/>
        </authorList>
    </citation>
    <scope>IDENTIFICATION</scope>
</reference>
<dbReference type="InterPro" id="IPR019410">
    <property type="entry name" value="Methyltransf_16"/>
</dbReference>
<keyword evidence="7" id="KW-0949">S-adenosyl-L-methionine</keyword>
<keyword evidence="5" id="KW-0489">Methyltransferase</keyword>
<dbReference type="SUPFAM" id="SSF53335">
    <property type="entry name" value="S-adenosyl-L-methionine-dependent methyltransferases"/>
    <property type="match status" value="1"/>
</dbReference>
<evidence type="ECO:0000256" key="8">
    <source>
        <dbReference type="ARBA" id="ARBA00023242"/>
    </source>
</evidence>
<dbReference type="InParanoid" id="A0A4W3HVI0"/>
<dbReference type="AlphaFoldDB" id="A0A4W3HVI0"/>
<keyword evidence="8" id="KW-0539">Nucleus</keyword>
<comment type="similarity">
    <text evidence="9">Belongs to the methyltransferase superfamily. METTL18 family.</text>
</comment>
<dbReference type="GeneTree" id="ENSGT00390000000464"/>
<dbReference type="PANTHER" id="PTHR14614">
    <property type="entry name" value="HEPATOCELLULAR CARCINOMA-ASSOCIATED ANTIGEN"/>
    <property type="match status" value="1"/>
</dbReference>
<organism evidence="11 12">
    <name type="scientific">Callorhinchus milii</name>
    <name type="common">Ghost shark</name>
    <dbReference type="NCBI Taxonomy" id="7868"/>
    <lineage>
        <taxon>Eukaryota</taxon>
        <taxon>Metazoa</taxon>
        <taxon>Chordata</taxon>
        <taxon>Craniata</taxon>
        <taxon>Vertebrata</taxon>
        <taxon>Chondrichthyes</taxon>
        <taxon>Holocephali</taxon>
        <taxon>Chimaeriformes</taxon>
        <taxon>Callorhinchidae</taxon>
        <taxon>Callorhinchus</taxon>
    </lineage>
</organism>
<dbReference type="Pfam" id="PF13489">
    <property type="entry name" value="Methyltransf_23"/>
    <property type="match status" value="1"/>
</dbReference>